<name>A0A385SL70_9BACT</name>
<dbReference type="EMBL" id="CP032382">
    <property type="protein sequence ID" value="AYB31017.1"/>
    <property type="molecule type" value="Genomic_DNA"/>
</dbReference>
<evidence type="ECO:0000256" key="1">
    <source>
        <dbReference type="SAM" id="Phobius"/>
    </source>
</evidence>
<evidence type="ECO:0000313" key="2">
    <source>
        <dbReference type="EMBL" id="AYB31017.1"/>
    </source>
</evidence>
<gene>
    <name evidence="2" type="ORF">D4L85_10705</name>
</gene>
<dbReference type="KEGG" id="chk:D4L85_10705"/>
<sequence>MKIIRPHQFYKAHKHLYKLVPVGLIIAAIYFIFLHKFEKDERPMGTYYAYHLTHEGDSAKALIIGHDLDCGLISKYANYMHDGAPLTEGRFSMDTILIPTDEPVELVGTECDSTVGIIKFKNRYFRKWEKEGKHNPLLKKGLVSLKDIHPAKTD</sequence>
<keyword evidence="1" id="KW-0812">Transmembrane</keyword>
<keyword evidence="1" id="KW-0472">Membrane</keyword>
<dbReference type="AlphaFoldDB" id="A0A385SL70"/>
<organism evidence="2 3">
    <name type="scientific">Chryseolinea soli</name>
    <dbReference type="NCBI Taxonomy" id="2321403"/>
    <lineage>
        <taxon>Bacteria</taxon>
        <taxon>Pseudomonadati</taxon>
        <taxon>Bacteroidota</taxon>
        <taxon>Cytophagia</taxon>
        <taxon>Cytophagales</taxon>
        <taxon>Fulvivirgaceae</taxon>
        <taxon>Chryseolinea</taxon>
    </lineage>
</organism>
<proteinExistence type="predicted"/>
<keyword evidence="3" id="KW-1185">Reference proteome</keyword>
<reference evidence="3" key="1">
    <citation type="submission" date="2018-09" db="EMBL/GenBank/DDBJ databases">
        <title>Chryseolinea sp. KIS68-18 isolated from soil.</title>
        <authorList>
            <person name="Weon H.-Y."/>
            <person name="Kwon S.-W."/>
            <person name="Lee S.A."/>
        </authorList>
    </citation>
    <scope>NUCLEOTIDE SEQUENCE [LARGE SCALE GENOMIC DNA]</scope>
    <source>
        <strain evidence="3">KIS68-18</strain>
    </source>
</reference>
<keyword evidence="1" id="KW-1133">Transmembrane helix</keyword>
<protein>
    <submittedName>
        <fullName evidence="2">Uncharacterized protein</fullName>
    </submittedName>
</protein>
<accession>A0A385SL70</accession>
<dbReference type="Proteomes" id="UP000266183">
    <property type="component" value="Chromosome"/>
</dbReference>
<feature type="transmembrane region" description="Helical" evidence="1">
    <location>
        <begin position="15"/>
        <end position="34"/>
    </location>
</feature>
<evidence type="ECO:0000313" key="3">
    <source>
        <dbReference type="Proteomes" id="UP000266183"/>
    </source>
</evidence>
<dbReference type="RefSeq" id="WP_119754310.1">
    <property type="nucleotide sequence ID" value="NZ_CP032382.1"/>
</dbReference>